<feature type="compositionally biased region" description="Basic and acidic residues" evidence="3">
    <location>
        <begin position="40"/>
        <end position="49"/>
    </location>
</feature>
<protein>
    <recommendedName>
        <fullName evidence="6">MTD1</fullName>
    </recommendedName>
</protein>
<evidence type="ECO:0000313" key="4">
    <source>
        <dbReference type="EMBL" id="KAK6789578.1"/>
    </source>
</evidence>
<keyword evidence="2" id="KW-0539">Nucleus</keyword>
<feature type="compositionally biased region" description="Low complexity" evidence="3">
    <location>
        <begin position="50"/>
        <end position="63"/>
    </location>
</feature>
<dbReference type="EMBL" id="JBANQN010000005">
    <property type="protein sequence ID" value="KAK6789578.1"/>
    <property type="molecule type" value="Genomic_DNA"/>
</dbReference>
<dbReference type="Proteomes" id="UP001371456">
    <property type="component" value="Unassembled WGS sequence"/>
</dbReference>
<comment type="caution">
    <text evidence="4">The sequence shown here is derived from an EMBL/GenBank/DDBJ whole genome shotgun (WGS) entry which is preliminary data.</text>
</comment>
<evidence type="ECO:0000256" key="2">
    <source>
        <dbReference type="ARBA" id="ARBA00023242"/>
    </source>
</evidence>
<reference evidence="4 5" key="1">
    <citation type="submission" date="2024-02" db="EMBL/GenBank/DDBJ databases">
        <title>de novo genome assembly of Solanum bulbocastanum strain 11H21.</title>
        <authorList>
            <person name="Hosaka A.J."/>
        </authorList>
    </citation>
    <scope>NUCLEOTIDE SEQUENCE [LARGE SCALE GENOMIC DNA]</scope>
    <source>
        <tissue evidence="4">Young leaves</tissue>
    </source>
</reference>
<feature type="region of interest" description="Disordered" evidence="3">
    <location>
        <begin position="1"/>
        <end position="93"/>
    </location>
</feature>
<evidence type="ECO:0008006" key="6">
    <source>
        <dbReference type="Google" id="ProtNLM"/>
    </source>
</evidence>
<dbReference type="GO" id="GO:0005634">
    <property type="term" value="C:nucleus"/>
    <property type="evidence" value="ECO:0007669"/>
    <property type="project" value="UniProtKB-SubCell"/>
</dbReference>
<feature type="region of interest" description="Disordered" evidence="3">
    <location>
        <begin position="192"/>
        <end position="230"/>
    </location>
</feature>
<dbReference type="GO" id="GO:0006950">
    <property type="term" value="P:response to stress"/>
    <property type="evidence" value="ECO:0007669"/>
    <property type="project" value="UniProtKB-ARBA"/>
</dbReference>
<proteinExistence type="predicted"/>
<name>A0AAN8TRL3_SOLBU</name>
<accession>A0AAN8TRL3</accession>
<evidence type="ECO:0000256" key="1">
    <source>
        <dbReference type="ARBA" id="ARBA00004123"/>
    </source>
</evidence>
<comment type="subcellular location">
    <subcellularLocation>
        <location evidence="1">Nucleus</location>
    </subcellularLocation>
</comment>
<feature type="compositionally biased region" description="Low complexity" evidence="3">
    <location>
        <begin position="192"/>
        <end position="207"/>
    </location>
</feature>
<organism evidence="4 5">
    <name type="scientific">Solanum bulbocastanum</name>
    <name type="common">Wild potato</name>
    <dbReference type="NCBI Taxonomy" id="147425"/>
    <lineage>
        <taxon>Eukaryota</taxon>
        <taxon>Viridiplantae</taxon>
        <taxon>Streptophyta</taxon>
        <taxon>Embryophyta</taxon>
        <taxon>Tracheophyta</taxon>
        <taxon>Spermatophyta</taxon>
        <taxon>Magnoliopsida</taxon>
        <taxon>eudicotyledons</taxon>
        <taxon>Gunneridae</taxon>
        <taxon>Pentapetalae</taxon>
        <taxon>asterids</taxon>
        <taxon>lamiids</taxon>
        <taxon>Solanales</taxon>
        <taxon>Solanaceae</taxon>
        <taxon>Solanoideae</taxon>
        <taxon>Solaneae</taxon>
        <taxon>Solanum</taxon>
    </lineage>
</organism>
<dbReference type="AlphaFoldDB" id="A0AAN8TRL3"/>
<feature type="compositionally biased region" description="Polar residues" evidence="3">
    <location>
        <begin position="71"/>
        <end position="86"/>
    </location>
</feature>
<evidence type="ECO:0000256" key="3">
    <source>
        <dbReference type="SAM" id="MobiDB-lite"/>
    </source>
</evidence>
<evidence type="ECO:0000313" key="5">
    <source>
        <dbReference type="Proteomes" id="UP001371456"/>
    </source>
</evidence>
<sequence>MSIVLGRNNSSDHRIEPSGFTAHGMTSIPIYNSPEFGIGDSRDQEDDRSSSFSSSSSSSSIGRNSDDSPAGRSSSDGDGEEVQSSFKPGDLDNLETLEEVLPVKRSISKFYAGKSKSFTSLADAASISSVKEIVKPEDAYTRKRKNLLAHNNFFGKNHSYLPGMGNGGIYKRPINSRSSSALAASVSFSDSNNSSESLNSSPSSPCLSRPPLPPQTRRCRNESSLSPPEQKLNAWRSFSLSDLQGAAAAAAAPSLMGIKE</sequence>
<dbReference type="InterPro" id="IPR051992">
    <property type="entry name" value="OxStress_Response_Reg"/>
</dbReference>
<keyword evidence="5" id="KW-1185">Reference proteome</keyword>
<dbReference type="PANTHER" id="PTHR33172">
    <property type="entry name" value="OS08G0516900 PROTEIN"/>
    <property type="match status" value="1"/>
</dbReference>
<gene>
    <name evidence="4" type="ORF">RDI58_013378</name>
</gene>
<dbReference type="PANTHER" id="PTHR33172:SF108">
    <property type="entry name" value="MTD1"/>
    <property type="match status" value="1"/>
</dbReference>